<reference evidence="4 5" key="1">
    <citation type="submission" date="2019-02" db="EMBL/GenBank/DDBJ databases">
        <title>Planctomycetal bacteria perform biofilm scaping via a novel small molecule.</title>
        <authorList>
            <person name="Jeske O."/>
            <person name="Boedeker C."/>
            <person name="Wiegand S."/>
            <person name="Breitling P."/>
            <person name="Kallscheuer N."/>
            <person name="Jogler M."/>
            <person name="Rohde M."/>
            <person name="Petersen J."/>
            <person name="Medema M.H."/>
            <person name="Surup F."/>
            <person name="Jogler C."/>
        </authorList>
    </citation>
    <scope>NUCLEOTIDE SEQUENCE [LARGE SCALE GENOMIC DNA]</scope>
    <source>
        <strain evidence="4 5">Mal15</strain>
    </source>
</reference>
<dbReference type="PROSITE" id="PS50005">
    <property type="entry name" value="TPR"/>
    <property type="match status" value="1"/>
</dbReference>
<gene>
    <name evidence="4" type="ORF">Mal15_20280</name>
</gene>
<feature type="domain" description="ASPIC/UnbV" evidence="3">
    <location>
        <begin position="914"/>
        <end position="980"/>
    </location>
</feature>
<dbReference type="InterPro" id="IPR019734">
    <property type="entry name" value="TPR_rpt"/>
</dbReference>
<evidence type="ECO:0000256" key="2">
    <source>
        <dbReference type="PROSITE-ProRule" id="PRU00339"/>
    </source>
</evidence>
<protein>
    <submittedName>
        <fullName evidence="4">ASPIC and UnbV</fullName>
    </submittedName>
</protein>
<dbReference type="PANTHER" id="PTHR16026">
    <property type="entry name" value="CARTILAGE ACIDIC PROTEIN 1"/>
    <property type="match status" value="1"/>
</dbReference>
<evidence type="ECO:0000313" key="4">
    <source>
        <dbReference type="EMBL" id="QEF97982.1"/>
    </source>
</evidence>
<keyword evidence="5" id="KW-1185">Reference proteome</keyword>
<dbReference type="SUPFAM" id="SSF48452">
    <property type="entry name" value="TPR-like"/>
    <property type="match status" value="1"/>
</dbReference>
<evidence type="ECO:0000313" key="5">
    <source>
        <dbReference type="Proteomes" id="UP000321353"/>
    </source>
</evidence>
<dbReference type="InterPro" id="IPR028994">
    <property type="entry name" value="Integrin_alpha_N"/>
</dbReference>
<dbReference type="InterPro" id="IPR011519">
    <property type="entry name" value="UnbV_ASPIC"/>
</dbReference>
<dbReference type="Gene3D" id="1.25.40.10">
    <property type="entry name" value="Tetratricopeptide repeat domain"/>
    <property type="match status" value="2"/>
</dbReference>
<proteinExistence type="predicted"/>
<dbReference type="Proteomes" id="UP000321353">
    <property type="component" value="Chromosome"/>
</dbReference>
<dbReference type="RefSeq" id="WP_147867569.1">
    <property type="nucleotide sequence ID" value="NZ_CP036264.1"/>
</dbReference>
<feature type="repeat" description="TPR" evidence="2">
    <location>
        <begin position="276"/>
        <end position="309"/>
    </location>
</feature>
<sequence length="1013" mass="109230">MKGVFNQNARLIHSFALIAMVNLVAGCSSDSRSPGSNNAAQDSHSDAINAATDEATAEDALQVARRALIASPEDPKLLTDAARATAAAGDRRAAAMLLAKAAEVADFNPTRVEWAVQALLEVGELYPAIELLSQAVETESDNLSIRRQLFGLLGEAGRVDLIPEHYEAIIRNRAFDVAVLLAGTDTSERLFPPEAIEALIERNPDDHRLRLGIAQSLRDQRRFSDAEAVLREIVRHHAGFAPALALLGRMPGVQQAGDQEFSEWLNAALPHCRDQSDFWIAVADRHFQLDDFSAALSCYLAATRISPNRVVPWSQTSRAIRQLVSDVVISHAGEKTTLRDNDADRITRVCDRHVRNLLDLRMHLQRFGGSGESSQHAAVEIARVLNRMGRRWEAEAWSAIAMTLPNERDSELSELRQDIIENLKRSRSWNTPPELAPLDSLVSNPVTRVNRSSRFVPSTNRPAVLGNDDAIHWADETRSRNLVVPTLQYPDIASSLIHSMGSGGGTIDFDLDGWSDLFFCSPVRETGPQTEPTSVLLRNLGGVFGNVTLVSGCKNSVVGQGVAVGDYNEDGFSDLFIANVGANRLLRNNGDGSFSDDTRSLCTASIQWTTCGAWVDLDLDGIVDLVAVNYCSLAGGVDLPCQNEGRPAPCHPAKFAGDDDQVLLGNGRGELVDSFGEQLDQITPGRGLGVLAGRLTGETQSALVANDMSANHWFQVTSEGLIEAAVPRGIAVDGQSLTQASMGIAGGDFDGDLDLDVYVTGFAREYNIYYEQQTGGFWVDNTAVQALIEPTRMTVGFGTQAVDMNADGIDELAITNGHIGGFGPDQPSLAQPFQLFRRAPQGPFQIVDLASEDTYLAANHIGRALWKIDVDQDLADDLIITHQNAPPALLANRTVTDNRRIGFRCVGTTSSRDAVGAIIDLVAGGHPRRLWVLSGDGYMSSNERILKAGIGSSDHVDDVNVTWPDGTVESFGRLAAGRTYLLIEGAGEAFFTEPPSAAPASVANHSQVDAAGG</sequence>
<evidence type="ECO:0000259" key="3">
    <source>
        <dbReference type="Pfam" id="PF07593"/>
    </source>
</evidence>
<dbReference type="InterPro" id="IPR027039">
    <property type="entry name" value="Crtac1"/>
</dbReference>
<organism evidence="4 5">
    <name type="scientific">Stieleria maiorica</name>
    <dbReference type="NCBI Taxonomy" id="2795974"/>
    <lineage>
        <taxon>Bacteria</taxon>
        <taxon>Pseudomonadati</taxon>
        <taxon>Planctomycetota</taxon>
        <taxon>Planctomycetia</taxon>
        <taxon>Pirellulales</taxon>
        <taxon>Pirellulaceae</taxon>
        <taxon>Stieleria</taxon>
    </lineage>
</organism>
<dbReference type="InterPro" id="IPR013517">
    <property type="entry name" value="FG-GAP"/>
</dbReference>
<dbReference type="Pfam" id="PF07593">
    <property type="entry name" value="UnbV_ASPIC"/>
    <property type="match status" value="1"/>
</dbReference>
<dbReference type="SUPFAM" id="SSF69318">
    <property type="entry name" value="Integrin alpha N-terminal domain"/>
    <property type="match status" value="1"/>
</dbReference>
<keyword evidence="2" id="KW-0802">TPR repeat</keyword>
<dbReference type="Gene3D" id="2.130.10.130">
    <property type="entry name" value="Integrin alpha, N-terminal"/>
    <property type="match status" value="2"/>
</dbReference>
<dbReference type="AlphaFoldDB" id="A0A5B9M9U6"/>
<evidence type="ECO:0000256" key="1">
    <source>
        <dbReference type="ARBA" id="ARBA00022729"/>
    </source>
</evidence>
<dbReference type="Pfam" id="PF13517">
    <property type="entry name" value="FG-GAP_3"/>
    <property type="match status" value="1"/>
</dbReference>
<keyword evidence="1" id="KW-0732">Signal</keyword>
<name>A0A5B9M9U6_9BACT</name>
<dbReference type="PANTHER" id="PTHR16026:SF0">
    <property type="entry name" value="CARTILAGE ACIDIC PROTEIN 1"/>
    <property type="match status" value="1"/>
</dbReference>
<dbReference type="PROSITE" id="PS51257">
    <property type="entry name" value="PROKAR_LIPOPROTEIN"/>
    <property type="match status" value="1"/>
</dbReference>
<dbReference type="InterPro" id="IPR011990">
    <property type="entry name" value="TPR-like_helical_dom_sf"/>
</dbReference>
<dbReference type="EMBL" id="CP036264">
    <property type="protein sequence ID" value="QEF97982.1"/>
    <property type="molecule type" value="Genomic_DNA"/>
</dbReference>
<dbReference type="KEGG" id="smam:Mal15_20280"/>
<accession>A0A5B9M9U6</accession>